<proteinExistence type="predicted"/>
<accession>A0ABQ9G246</accession>
<reference evidence="2 3" key="1">
    <citation type="submission" date="2023-02" db="EMBL/GenBank/DDBJ databases">
        <title>LHISI_Scaffold_Assembly.</title>
        <authorList>
            <person name="Stuart O.P."/>
            <person name="Cleave R."/>
            <person name="Magrath M.J.L."/>
            <person name="Mikheyev A.S."/>
        </authorList>
    </citation>
    <scope>NUCLEOTIDE SEQUENCE [LARGE SCALE GENOMIC DNA]</scope>
    <source>
        <strain evidence="2">Daus_M_001</strain>
        <tissue evidence="2">Leg muscle</tissue>
    </source>
</reference>
<feature type="region of interest" description="Disordered" evidence="1">
    <location>
        <begin position="456"/>
        <end position="476"/>
    </location>
</feature>
<keyword evidence="3" id="KW-1185">Reference proteome</keyword>
<evidence type="ECO:0000313" key="3">
    <source>
        <dbReference type="Proteomes" id="UP001159363"/>
    </source>
</evidence>
<organism evidence="2 3">
    <name type="scientific">Dryococelus australis</name>
    <dbReference type="NCBI Taxonomy" id="614101"/>
    <lineage>
        <taxon>Eukaryota</taxon>
        <taxon>Metazoa</taxon>
        <taxon>Ecdysozoa</taxon>
        <taxon>Arthropoda</taxon>
        <taxon>Hexapoda</taxon>
        <taxon>Insecta</taxon>
        <taxon>Pterygota</taxon>
        <taxon>Neoptera</taxon>
        <taxon>Polyneoptera</taxon>
        <taxon>Phasmatodea</taxon>
        <taxon>Verophasmatodea</taxon>
        <taxon>Anareolatae</taxon>
        <taxon>Phasmatidae</taxon>
        <taxon>Eurycanthinae</taxon>
        <taxon>Dryococelus</taxon>
    </lineage>
</organism>
<sequence>MGREPLFRWHILTRNINKGERLCRYAGNTARSTLPPFSFTLLLAANLLSRCSCVERDLVLRAGEESDVSVEQRGDTQDLGVLPFLHGKGQDRTKVAMLLGGRTCVQLIDTQAVLAHFTRHACDKCISSPPSQGQKQVSSTASDRVTCSDTQECQPRLVLRSHPTIRLKLLRETMDFMQNINAAKVHSWKQFVDECWGLARSLTWRSCCLPSAFESVSSLALVASPTLLTPPRFPRQVGAARRSGISGDSRACSGAVGPAPPLLRAGGARRSSFDRAAEASGSWARRPGALSFPSVRGECGSVWPSLGEQPAAALGKSLSPDTLLLPMPFEYSPASRGRGANIHHDPGTRLPVIETEKCGTDKDDSVSRIQPAIAAKCKTLDWRAVFPAAQHSSLTLCLGCGDKRGKVVHGAAFSIPERARYNPTSCKTGWGRGRLKNPTPETEICIKIGSSSNRHSGPRWCSGQTTRLPTRRTGPDSRNCEWTIAPGFSHLTIVPDDSAGWWIFSGISCFSLPLNSGAAPAAFSHHFTLTGSEDLVVKSNPSLFTHSLVHEELLNSSAAIDTAGD</sequence>
<gene>
    <name evidence="2" type="ORF">PR048_032096</name>
</gene>
<protein>
    <submittedName>
        <fullName evidence="2">Uncharacterized protein</fullName>
    </submittedName>
</protein>
<evidence type="ECO:0000313" key="2">
    <source>
        <dbReference type="EMBL" id="KAJ8866253.1"/>
    </source>
</evidence>
<dbReference type="EMBL" id="JARBHB010000016">
    <property type="protein sequence ID" value="KAJ8866253.1"/>
    <property type="molecule type" value="Genomic_DNA"/>
</dbReference>
<dbReference type="Proteomes" id="UP001159363">
    <property type="component" value="Chromosome 15"/>
</dbReference>
<evidence type="ECO:0000256" key="1">
    <source>
        <dbReference type="SAM" id="MobiDB-lite"/>
    </source>
</evidence>
<name>A0ABQ9G246_9NEOP</name>
<comment type="caution">
    <text evidence="2">The sequence shown here is derived from an EMBL/GenBank/DDBJ whole genome shotgun (WGS) entry which is preliminary data.</text>
</comment>